<feature type="transmembrane region" description="Helical" evidence="1">
    <location>
        <begin position="681"/>
        <end position="702"/>
    </location>
</feature>
<dbReference type="VEuPathDB" id="FungiDB:H257_01805"/>
<proteinExistence type="predicted"/>
<feature type="transmembrane region" description="Helical" evidence="1">
    <location>
        <begin position="850"/>
        <end position="867"/>
    </location>
</feature>
<keyword evidence="1" id="KW-1133">Transmembrane helix</keyword>
<gene>
    <name evidence="2" type="ORF">DYB31_013757</name>
</gene>
<evidence type="ECO:0000313" key="2">
    <source>
        <dbReference type="EMBL" id="RHZ31380.1"/>
    </source>
</evidence>
<reference evidence="2 3" key="1">
    <citation type="submission" date="2018-08" db="EMBL/GenBank/DDBJ databases">
        <title>Aphanomyces genome sequencing and annotation.</title>
        <authorList>
            <person name="Minardi D."/>
            <person name="Oidtmann B."/>
            <person name="Van Der Giezen M."/>
            <person name="Studholme D.J."/>
        </authorList>
    </citation>
    <scope>NUCLEOTIDE SEQUENCE [LARGE SCALE GENOMIC DNA]</scope>
    <source>
        <strain evidence="2 3">197901</strain>
    </source>
</reference>
<evidence type="ECO:0008006" key="4">
    <source>
        <dbReference type="Google" id="ProtNLM"/>
    </source>
</evidence>
<feature type="transmembrane region" description="Helical" evidence="1">
    <location>
        <begin position="617"/>
        <end position="637"/>
    </location>
</feature>
<comment type="caution">
    <text evidence="2">The sequence shown here is derived from an EMBL/GenBank/DDBJ whole genome shotgun (WGS) entry which is preliminary data.</text>
</comment>
<dbReference type="PANTHER" id="PTHR22911:SF137">
    <property type="entry name" value="SOLUTE CARRIER FAMILY 35 MEMBER G2-RELATED"/>
    <property type="match status" value="1"/>
</dbReference>
<keyword evidence="1" id="KW-0472">Membrane</keyword>
<dbReference type="SUPFAM" id="SSF103481">
    <property type="entry name" value="Multidrug resistance efflux transporter EmrE"/>
    <property type="match status" value="1"/>
</dbReference>
<dbReference type="EMBL" id="QUTE01006857">
    <property type="protein sequence ID" value="RHZ31380.1"/>
    <property type="molecule type" value="Genomic_DNA"/>
</dbReference>
<feature type="transmembrane region" description="Helical" evidence="1">
    <location>
        <begin position="732"/>
        <end position="752"/>
    </location>
</feature>
<sequence>MASTDEDELGALLWSQAILVLAINLNHDVPDAICQWLFSVGAFMNLFTLAVADHHPNFTQITYGLPKAMLCRSRLLPVKTKWQVTVSHFFASFRMFGFQESKRALNTKKKAAGHASSSTWSVPFPTVNMEHVTMLFVLALRTDKLRPSEHDLCACCVFFLRMQFEDILRPQLCELSSYCMEVLLDAFSPREWRRQYARLLILRIAGTNEGFFQSSAGWLSIARRLPRTERGTQLTTGLAIYILQYRSHDEQPTEDFVQTKVSDEPIQFPVQIDWVLDVVSTCVDSLTEKYAATDAREVVPPYELLCTKIALMDLALQAFLNHLKPSDMSLILQKLDLLALANKATVVVQWHEMKTLVTLMHRKYSAENLRIGRDHSPKAKQSDLVAALQQEEVAVDVAYTDRPSVSPLGDGAGSFKGFAVGVDQLVAVQPPTIEAPTTEASSWLLLQAPPRHNYGTAKSRLKTVVRTIGRFQFLGKQRLARQRNTCLDGVHRLEVTLHTPRVRDPSTTLPWPVTPRSPIDLCHLAYMIPMVPSPSPPRQQSVHQSKHPHQYILAVQASPDEPDCASHIQGGGTLLRQLSNLTTLPPSHVTNVTLETIHDKNAATVGVHVTVTKRVPVAGYVLLIAALVTISSLGAALDLQQQVDPFVKLFWRTTASIMGFLPFAAYGLYERGWPKWTLHLAGWFAASSVAYALFLMTFLWALNHTTIGHAYIFNNCHSLLIVMGKLVLGHPVVLFEIVGSGLGLVGGVVTTLDHASTSRPDNIASLVVQASWQGDVVALIGAVGGVFYLLTAKKLRQEMDVFVFMTLLFAATALLHIPVFYAMDIDIRWTTDHHVGWFGWVQPDMLGVELYLVFVCTIIGTVGYISVMKY</sequence>
<dbReference type="AlphaFoldDB" id="A0A397FNU9"/>
<dbReference type="InterPro" id="IPR037185">
    <property type="entry name" value="EmrE-like"/>
</dbReference>
<dbReference type="GO" id="GO:0016020">
    <property type="term" value="C:membrane"/>
    <property type="evidence" value="ECO:0007669"/>
    <property type="project" value="TreeGrafter"/>
</dbReference>
<evidence type="ECO:0000313" key="3">
    <source>
        <dbReference type="Proteomes" id="UP000266196"/>
    </source>
</evidence>
<feature type="transmembrane region" description="Helical" evidence="1">
    <location>
        <begin position="772"/>
        <end position="790"/>
    </location>
</feature>
<organism evidence="2 3">
    <name type="scientific">Aphanomyces astaci</name>
    <name type="common">Crayfish plague agent</name>
    <dbReference type="NCBI Taxonomy" id="112090"/>
    <lineage>
        <taxon>Eukaryota</taxon>
        <taxon>Sar</taxon>
        <taxon>Stramenopiles</taxon>
        <taxon>Oomycota</taxon>
        <taxon>Saprolegniomycetes</taxon>
        <taxon>Saprolegniales</taxon>
        <taxon>Verrucalvaceae</taxon>
        <taxon>Aphanomyces</taxon>
    </lineage>
</organism>
<evidence type="ECO:0000256" key="1">
    <source>
        <dbReference type="SAM" id="Phobius"/>
    </source>
</evidence>
<dbReference type="Proteomes" id="UP000266196">
    <property type="component" value="Unassembled WGS sequence"/>
</dbReference>
<keyword evidence="1" id="KW-0812">Transmembrane</keyword>
<feature type="transmembrane region" description="Helical" evidence="1">
    <location>
        <begin position="802"/>
        <end position="823"/>
    </location>
</feature>
<protein>
    <recommendedName>
        <fullName evidence="4">EamA domain-containing protein</fullName>
    </recommendedName>
</protein>
<feature type="transmembrane region" description="Helical" evidence="1">
    <location>
        <begin position="649"/>
        <end position="669"/>
    </location>
</feature>
<name>A0A397FNU9_APHAT</name>
<feature type="non-terminal residue" evidence="2">
    <location>
        <position position="870"/>
    </location>
</feature>
<dbReference type="PANTHER" id="PTHR22911">
    <property type="entry name" value="ACYL-MALONYL CONDENSING ENZYME-RELATED"/>
    <property type="match status" value="1"/>
</dbReference>
<accession>A0A397FNU9</accession>